<protein>
    <recommendedName>
        <fullName evidence="6">PIG-P domain-containing protein</fullName>
    </recommendedName>
</protein>
<name>A0A9P0CZ91_9CUCU</name>
<keyword evidence="4 5" id="KW-0472">Membrane</keyword>
<proteinExistence type="predicted"/>
<dbReference type="GO" id="GO:0016020">
    <property type="term" value="C:membrane"/>
    <property type="evidence" value="ECO:0007669"/>
    <property type="project" value="UniProtKB-SubCell"/>
</dbReference>
<dbReference type="OrthoDB" id="690928at2759"/>
<organism evidence="7 8">
    <name type="scientific">Psylliodes chrysocephalus</name>
    <dbReference type="NCBI Taxonomy" id="3402493"/>
    <lineage>
        <taxon>Eukaryota</taxon>
        <taxon>Metazoa</taxon>
        <taxon>Ecdysozoa</taxon>
        <taxon>Arthropoda</taxon>
        <taxon>Hexapoda</taxon>
        <taxon>Insecta</taxon>
        <taxon>Pterygota</taxon>
        <taxon>Neoptera</taxon>
        <taxon>Endopterygota</taxon>
        <taxon>Coleoptera</taxon>
        <taxon>Polyphaga</taxon>
        <taxon>Cucujiformia</taxon>
        <taxon>Chrysomeloidea</taxon>
        <taxon>Chrysomelidae</taxon>
        <taxon>Galerucinae</taxon>
        <taxon>Alticini</taxon>
        <taxon>Psylliodes</taxon>
    </lineage>
</organism>
<evidence type="ECO:0000256" key="5">
    <source>
        <dbReference type="SAM" id="Phobius"/>
    </source>
</evidence>
<keyword evidence="2 5" id="KW-0812">Transmembrane</keyword>
<keyword evidence="3 5" id="KW-1133">Transmembrane helix</keyword>
<dbReference type="Pfam" id="PF08510">
    <property type="entry name" value="PIG-P"/>
    <property type="match status" value="1"/>
</dbReference>
<evidence type="ECO:0000313" key="7">
    <source>
        <dbReference type="EMBL" id="CAH1109163.1"/>
    </source>
</evidence>
<evidence type="ECO:0000313" key="8">
    <source>
        <dbReference type="Proteomes" id="UP001153636"/>
    </source>
</evidence>
<dbReference type="InterPro" id="IPR052263">
    <property type="entry name" value="GPI_Anchor_Biosynth"/>
</dbReference>
<reference evidence="7" key="1">
    <citation type="submission" date="2022-01" db="EMBL/GenBank/DDBJ databases">
        <authorList>
            <person name="King R."/>
        </authorList>
    </citation>
    <scope>NUCLEOTIDE SEQUENCE</scope>
</reference>
<dbReference type="EMBL" id="OV651815">
    <property type="protein sequence ID" value="CAH1109163.1"/>
    <property type="molecule type" value="Genomic_DNA"/>
</dbReference>
<dbReference type="GO" id="GO:0005783">
    <property type="term" value="C:endoplasmic reticulum"/>
    <property type="evidence" value="ECO:0007669"/>
    <property type="project" value="TreeGrafter"/>
</dbReference>
<feature type="domain" description="PIG-P" evidence="6">
    <location>
        <begin position="12"/>
        <end position="156"/>
    </location>
</feature>
<dbReference type="PANTHER" id="PTHR46346:SF1">
    <property type="entry name" value="PHOSPHATIDYLINOSITOL N-ACETYLGLUCOSAMINYLTRANSFERASE SUBUNIT P"/>
    <property type="match status" value="1"/>
</dbReference>
<dbReference type="InterPro" id="IPR013717">
    <property type="entry name" value="PIG-P"/>
</dbReference>
<evidence type="ECO:0000256" key="2">
    <source>
        <dbReference type="ARBA" id="ARBA00022692"/>
    </source>
</evidence>
<dbReference type="Proteomes" id="UP001153636">
    <property type="component" value="Chromosome 3"/>
</dbReference>
<keyword evidence="8" id="KW-1185">Reference proteome</keyword>
<evidence type="ECO:0000256" key="4">
    <source>
        <dbReference type="ARBA" id="ARBA00023136"/>
    </source>
</evidence>
<comment type="subcellular location">
    <subcellularLocation>
        <location evidence="1">Membrane</location>
        <topology evidence="1">Multi-pass membrane protein</topology>
    </subcellularLocation>
</comment>
<evidence type="ECO:0000259" key="6">
    <source>
        <dbReference type="Pfam" id="PF08510"/>
    </source>
</evidence>
<gene>
    <name evidence="7" type="ORF">PSYICH_LOCUS9661</name>
</gene>
<feature type="transmembrane region" description="Helical" evidence="5">
    <location>
        <begin position="54"/>
        <end position="74"/>
    </location>
</feature>
<accession>A0A9P0CZ91</accession>
<feature type="transmembrane region" description="Helical" evidence="5">
    <location>
        <begin position="12"/>
        <end position="34"/>
    </location>
</feature>
<sequence>MPEHTPSPTPSRAVYGFVMYLSFRIFFIIYLIWAVVPETYFKTIGITFLPQRCWALTIPIYLLTVMTFVAFIIYPGLGLTMTPHIDDLRTIRDKIGEKRRKNGLNLGKPEISQRNCVCKNKQNCSRDIYLKIEHTFVNNRIPVLEDIEIWNVSDHLHLD</sequence>
<dbReference type="AlphaFoldDB" id="A0A9P0CZ91"/>
<dbReference type="GO" id="GO:0006506">
    <property type="term" value="P:GPI anchor biosynthetic process"/>
    <property type="evidence" value="ECO:0007669"/>
    <property type="project" value="TreeGrafter"/>
</dbReference>
<dbReference type="PANTHER" id="PTHR46346">
    <property type="entry name" value="PHOSPHATIDYLINOSITOL N-ACETYLGLUCOSAMINYLTRANSFERASE SUBUNIT P"/>
    <property type="match status" value="1"/>
</dbReference>
<evidence type="ECO:0000256" key="1">
    <source>
        <dbReference type="ARBA" id="ARBA00004141"/>
    </source>
</evidence>
<evidence type="ECO:0000256" key="3">
    <source>
        <dbReference type="ARBA" id="ARBA00022989"/>
    </source>
</evidence>